<dbReference type="Pfam" id="PF04576">
    <property type="entry name" value="Zein-binding"/>
    <property type="match status" value="1"/>
</dbReference>
<keyword evidence="3 5" id="KW-1133">Transmembrane helix</keyword>
<sequence>MAFSGEQMDLTLAPPKKPGHKVPISITTALVSAFLEWTLMFIIFIDAIFAYLITSFARYCELQIPCLVCSRLDHVLGNDNFYGDLICCKHKFKLSSLVLSQLHNSKSIGAEHGAPTVAAEDPHLLPHVEYTKINITSDSDSESSLTPLVESKGIDSTNASELEKEAHVECVEASNPSESLKNKVNKEREKNKILIDPKPNTSSQISETFDLGDAYKLAVSSARVSSSSRQLSGKFLEQQKSMSESRKASEDVKLLLSQLSAARSSELLSLRENMSPRVSLERNESNLSLDWSIISEIEGESSVDRLKRQVEHDKKIISGLYKELEEEVNASSIAANQAMSMITRLQEEKASLHMEALQCLRMMEEQAEYDDEALRRANNLISEKDKLIQDLEYELESIRR</sequence>
<evidence type="ECO:0000256" key="4">
    <source>
        <dbReference type="ARBA" id="ARBA00023136"/>
    </source>
</evidence>
<dbReference type="AlphaFoldDB" id="A0ABD3C0H2"/>
<dbReference type="PROSITE" id="PS51775">
    <property type="entry name" value="GTD_BINDING"/>
    <property type="match status" value="1"/>
</dbReference>
<protein>
    <recommendedName>
        <fullName evidence="6">GTD-binding domain-containing protein</fullName>
    </recommendedName>
</protein>
<evidence type="ECO:0000313" key="8">
    <source>
        <dbReference type="Proteomes" id="UP001632038"/>
    </source>
</evidence>
<dbReference type="GO" id="GO:0016020">
    <property type="term" value="C:membrane"/>
    <property type="evidence" value="ECO:0007669"/>
    <property type="project" value="UniProtKB-SubCell"/>
</dbReference>
<keyword evidence="4 5" id="KW-0472">Membrane</keyword>
<dbReference type="Proteomes" id="UP001632038">
    <property type="component" value="Unassembled WGS sequence"/>
</dbReference>
<evidence type="ECO:0000256" key="5">
    <source>
        <dbReference type="SAM" id="Phobius"/>
    </source>
</evidence>
<evidence type="ECO:0000256" key="3">
    <source>
        <dbReference type="ARBA" id="ARBA00022989"/>
    </source>
</evidence>
<feature type="domain" description="GTD-binding" evidence="6">
    <location>
        <begin position="301"/>
        <end position="399"/>
    </location>
</feature>
<evidence type="ECO:0000259" key="6">
    <source>
        <dbReference type="PROSITE" id="PS51775"/>
    </source>
</evidence>
<dbReference type="PANTHER" id="PTHR31448:SF32">
    <property type="entry name" value="MYOSIN-BINDING PROTEIN 1"/>
    <property type="match status" value="1"/>
</dbReference>
<feature type="transmembrane region" description="Helical" evidence="5">
    <location>
        <begin position="26"/>
        <end position="53"/>
    </location>
</feature>
<keyword evidence="8" id="KW-1185">Reference proteome</keyword>
<dbReference type="GO" id="GO:0080115">
    <property type="term" value="F:myosin XI tail binding"/>
    <property type="evidence" value="ECO:0007669"/>
    <property type="project" value="UniProtKB-ARBA"/>
</dbReference>
<reference evidence="8" key="1">
    <citation type="journal article" date="2024" name="IScience">
        <title>Strigolactones Initiate the Formation of Haustorium-like Structures in Castilleja.</title>
        <authorList>
            <person name="Buerger M."/>
            <person name="Peterson D."/>
            <person name="Chory J."/>
        </authorList>
    </citation>
    <scope>NUCLEOTIDE SEQUENCE [LARGE SCALE GENOMIC DNA]</scope>
</reference>
<dbReference type="PANTHER" id="PTHR31448">
    <property type="entry name" value="MYOSIN-BINDING PROTEIN 2"/>
    <property type="match status" value="1"/>
</dbReference>
<proteinExistence type="predicted"/>
<evidence type="ECO:0000313" key="7">
    <source>
        <dbReference type="EMBL" id="KAL3623278.1"/>
    </source>
</evidence>
<accession>A0ABD3C0H2</accession>
<comment type="caution">
    <text evidence="7">The sequence shown here is derived from an EMBL/GenBank/DDBJ whole genome shotgun (WGS) entry which is preliminary data.</text>
</comment>
<evidence type="ECO:0000256" key="2">
    <source>
        <dbReference type="ARBA" id="ARBA00022692"/>
    </source>
</evidence>
<keyword evidence="2 5" id="KW-0812">Transmembrane</keyword>
<dbReference type="InterPro" id="IPR007656">
    <property type="entry name" value="GTD-bd"/>
</dbReference>
<comment type="subcellular location">
    <subcellularLocation>
        <location evidence="1">Membrane</location>
        <topology evidence="1">Single-pass membrane protein</topology>
    </subcellularLocation>
</comment>
<gene>
    <name evidence="7" type="ORF">CASFOL_032094</name>
</gene>
<organism evidence="7 8">
    <name type="scientific">Castilleja foliolosa</name>
    <dbReference type="NCBI Taxonomy" id="1961234"/>
    <lineage>
        <taxon>Eukaryota</taxon>
        <taxon>Viridiplantae</taxon>
        <taxon>Streptophyta</taxon>
        <taxon>Embryophyta</taxon>
        <taxon>Tracheophyta</taxon>
        <taxon>Spermatophyta</taxon>
        <taxon>Magnoliopsida</taxon>
        <taxon>eudicotyledons</taxon>
        <taxon>Gunneridae</taxon>
        <taxon>Pentapetalae</taxon>
        <taxon>asterids</taxon>
        <taxon>lamiids</taxon>
        <taxon>Lamiales</taxon>
        <taxon>Orobanchaceae</taxon>
        <taxon>Pedicularideae</taxon>
        <taxon>Castillejinae</taxon>
        <taxon>Castilleja</taxon>
    </lineage>
</organism>
<name>A0ABD3C0H2_9LAMI</name>
<evidence type="ECO:0000256" key="1">
    <source>
        <dbReference type="ARBA" id="ARBA00004167"/>
    </source>
</evidence>
<dbReference type="InterPro" id="IPR039306">
    <property type="entry name" value="MYOB"/>
</dbReference>
<dbReference type="EMBL" id="JAVIJP010000054">
    <property type="protein sequence ID" value="KAL3623278.1"/>
    <property type="molecule type" value="Genomic_DNA"/>
</dbReference>